<dbReference type="InterPro" id="IPR015947">
    <property type="entry name" value="PUA-like_sf"/>
</dbReference>
<evidence type="ECO:0000259" key="10">
    <source>
        <dbReference type="Pfam" id="PF14306"/>
    </source>
</evidence>
<keyword evidence="4 8" id="KW-0547">Nucleotide-binding</keyword>
<accession>A0AA95LUU0</accession>
<dbReference type="GO" id="GO:0000103">
    <property type="term" value="P:sulfate assimilation"/>
    <property type="evidence" value="ECO:0007669"/>
    <property type="project" value="UniProtKB-UniRule"/>
</dbReference>
<evidence type="ECO:0000256" key="5">
    <source>
        <dbReference type="ARBA" id="ARBA00022840"/>
    </source>
</evidence>
<dbReference type="Gene3D" id="3.10.400.10">
    <property type="entry name" value="Sulfate adenylyltransferase"/>
    <property type="match status" value="1"/>
</dbReference>
<sequence length="378" mass="42836">MSTRNELINRIDETYDVSQIEKEIELDNIALSDLELLATGAYSPLTGFLGKKDYDSVVETLRLANDSVWSIPITLPVTEEVAESLKAGEEVKLVNAENVYGVIQIEDIFVPDKEKEALLVYKTTDEAHPGVKKLYERPNVYVGGAIILTKRFENNPFPSYHLDPIETREEFKKRGWKTVVGFQTRNPVHRAHEYIQKSALEIVDGLFLNPLVGETKSDDIPADVRMESYEVLLQNYYPKDRVFLSVFPAAMRYAGPREAIFHALVRKNFGCTHFIVGRDHAGVGDYYGTYEAQEIFTNFTVEELGITPLFFEHSFYCTKCEAMASTKTCPHGKEDHVILSGTKVRELLRNGEVPPSTFSRKEVVEVLIKGLKKEVVTE</sequence>
<dbReference type="InterPro" id="IPR025980">
    <property type="entry name" value="ATP-Sase_PUA-like_dom"/>
</dbReference>
<keyword evidence="5 8" id="KW-0067">ATP-binding</keyword>
<dbReference type="GO" id="GO:0004781">
    <property type="term" value="F:sulfate adenylyltransferase (ATP) activity"/>
    <property type="evidence" value="ECO:0007669"/>
    <property type="project" value="UniProtKB-UniRule"/>
</dbReference>
<dbReference type="CDD" id="cd00517">
    <property type="entry name" value="ATPS"/>
    <property type="match status" value="1"/>
</dbReference>
<dbReference type="NCBIfam" id="NF003166">
    <property type="entry name" value="PRK04149.1"/>
    <property type="match status" value="1"/>
</dbReference>
<comment type="pathway">
    <text evidence="1 8">Sulfur metabolism; hydrogen sulfide biosynthesis; sulfite from sulfate: step 1/3.</text>
</comment>
<comment type="similarity">
    <text evidence="6 8">Belongs to the sulfate adenylyltransferase family.</text>
</comment>
<dbReference type="SUPFAM" id="SSF88697">
    <property type="entry name" value="PUA domain-like"/>
    <property type="match status" value="1"/>
</dbReference>
<keyword evidence="2 8" id="KW-0808">Transferase</keyword>
<dbReference type="Pfam" id="PF01747">
    <property type="entry name" value="ATP-sulfurylase"/>
    <property type="match status" value="1"/>
</dbReference>
<comment type="catalytic activity">
    <reaction evidence="7 8">
        <text>sulfate + ATP + H(+) = adenosine 5'-phosphosulfate + diphosphate</text>
        <dbReference type="Rhea" id="RHEA:18133"/>
        <dbReference type="ChEBI" id="CHEBI:15378"/>
        <dbReference type="ChEBI" id="CHEBI:16189"/>
        <dbReference type="ChEBI" id="CHEBI:30616"/>
        <dbReference type="ChEBI" id="CHEBI:33019"/>
        <dbReference type="ChEBI" id="CHEBI:58243"/>
        <dbReference type="EC" id="2.7.7.4"/>
    </reaction>
</comment>
<reference evidence="11" key="1">
    <citation type="submission" date="2023-05" db="EMBL/GenBank/DDBJ databases">
        <title>Comparative genomics of Bacillaceae isolates and their secondary metabolite potential.</title>
        <authorList>
            <person name="Song L."/>
            <person name="Nielsen L.J."/>
            <person name="Mohite O."/>
            <person name="Xu X."/>
            <person name="Weber T."/>
            <person name="Kovacs A.T."/>
        </authorList>
    </citation>
    <scope>NUCLEOTIDE SEQUENCE</scope>
    <source>
        <strain evidence="11">LN15</strain>
    </source>
</reference>
<dbReference type="Gene3D" id="3.40.50.620">
    <property type="entry name" value="HUPs"/>
    <property type="match status" value="1"/>
</dbReference>
<feature type="domain" description="ATP-sulfurylase PUA-like" evidence="10">
    <location>
        <begin position="12"/>
        <end position="150"/>
    </location>
</feature>
<dbReference type="HAMAP" id="MF_00066">
    <property type="entry name" value="Sulf_adenylyltr"/>
    <property type="match status" value="1"/>
</dbReference>
<dbReference type="Pfam" id="PF14306">
    <property type="entry name" value="PUA_2"/>
    <property type="match status" value="1"/>
</dbReference>
<dbReference type="PANTHER" id="PTHR43509:SF1">
    <property type="entry name" value="SULFATE ADENYLYLTRANSFERASE"/>
    <property type="match status" value="1"/>
</dbReference>
<dbReference type="NCBIfam" id="TIGR00339">
    <property type="entry name" value="sopT"/>
    <property type="match status" value="1"/>
</dbReference>
<dbReference type="EC" id="2.7.7.4" evidence="8"/>
<proteinExistence type="inferred from homology"/>
<evidence type="ECO:0000256" key="7">
    <source>
        <dbReference type="ARBA" id="ARBA00049370"/>
    </source>
</evidence>
<gene>
    <name evidence="8 11" type="primary">sat</name>
    <name evidence="11" type="ORF">QNH45_07200</name>
</gene>
<evidence type="ECO:0000256" key="6">
    <source>
        <dbReference type="ARBA" id="ARBA00037980"/>
    </source>
</evidence>
<dbReference type="Proteomes" id="UP001178303">
    <property type="component" value="Chromosome"/>
</dbReference>
<evidence type="ECO:0000256" key="3">
    <source>
        <dbReference type="ARBA" id="ARBA00022695"/>
    </source>
</evidence>
<keyword evidence="3 8" id="KW-0548">Nucleotidyltransferase</keyword>
<feature type="domain" description="Sulphate adenylyltransferase catalytic" evidence="9">
    <location>
        <begin position="159"/>
        <end position="369"/>
    </location>
</feature>
<evidence type="ECO:0000256" key="2">
    <source>
        <dbReference type="ARBA" id="ARBA00022679"/>
    </source>
</evidence>
<name>A0AA95LUU0_9BACI</name>
<evidence type="ECO:0000256" key="1">
    <source>
        <dbReference type="ARBA" id="ARBA00005048"/>
    </source>
</evidence>
<evidence type="ECO:0000313" key="11">
    <source>
        <dbReference type="EMBL" id="WHY30554.1"/>
    </source>
</evidence>
<dbReference type="GO" id="GO:0070814">
    <property type="term" value="P:hydrogen sulfide biosynthetic process"/>
    <property type="evidence" value="ECO:0007669"/>
    <property type="project" value="UniProtKB-UniRule"/>
</dbReference>
<dbReference type="RefSeq" id="WP_283884855.1">
    <property type="nucleotide sequence ID" value="NZ_CP126099.1"/>
</dbReference>
<protein>
    <recommendedName>
        <fullName evidence="8">Sulfate adenylyltransferase</fullName>
        <ecNumber evidence="8">2.7.7.4</ecNumber>
    </recommendedName>
    <alternativeName>
        <fullName evidence="8">ATP-sulfurylase</fullName>
    </alternativeName>
    <alternativeName>
        <fullName evidence="8">Sulfate adenylate transferase</fullName>
        <shortName evidence="8">SAT</shortName>
    </alternativeName>
</protein>
<dbReference type="GO" id="GO:0005524">
    <property type="term" value="F:ATP binding"/>
    <property type="evidence" value="ECO:0007669"/>
    <property type="project" value="UniProtKB-KW"/>
</dbReference>
<evidence type="ECO:0000256" key="4">
    <source>
        <dbReference type="ARBA" id="ARBA00022741"/>
    </source>
</evidence>
<evidence type="ECO:0000256" key="8">
    <source>
        <dbReference type="HAMAP-Rule" id="MF_00066"/>
    </source>
</evidence>
<organism evidence="11 12">
    <name type="scientific">Bacillus wiedmannii</name>
    <dbReference type="NCBI Taxonomy" id="1890302"/>
    <lineage>
        <taxon>Bacteria</taxon>
        <taxon>Bacillati</taxon>
        <taxon>Bacillota</taxon>
        <taxon>Bacilli</taxon>
        <taxon>Bacillales</taxon>
        <taxon>Bacillaceae</taxon>
        <taxon>Bacillus</taxon>
        <taxon>Bacillus cereus group</taxon>
    </lineage>
</organism>
<dbReference type="AlphaFoldDB" id="A0AA95LUU0"/>
<dbReference type="PANTHER" id="PTHR43509">
    <property type="match status" value="1"/>
</dbReference>
<evidence type="ECO:0000259" key="9">
    <source>
        <dbReference type="Pfam" id="PF01747"/>
    </source>
</evidence>
<dbReference type="EMBL" id="CP126099">
    <property type="protein sequence ID" value="WHY30554.1"/>
    <property type="molecule type" value="Genomic_DNA"/>
</dbReference>
<dbReference type="InterPro" id="IPR014729">
    <property type="entry name" value="Rossmann-like_a/b/a_fold"/>
</dbReference>
<evidence type="ECO:0000313" key="12">
    <source>
        <dbReference type="Proteomes" id="UP001178303"/>
    </source>
</evidence>
<dbReference type="SUPFAM" id="SSF52374">
    <property type="entry name" value="Nucleotidylyl transferase"/>
    <property type="match status" value="1"/>
</dbReference>
<dbReference type="InterPro" id="IPR020792">
    <property type="entry name" value="SO4_adenylyltransferase_pro"/>
</dbReference>
<dbReference type="InterPro" id="IPR024951">
    <property type="entry name" value="Sulfurylase_cat_dom"/>
</dbReference>
<dbReference type="InterPro" id="IPR002650">
    <property type="entry name" value="Sulphate_adenylyltransferase"/>
</dbReference>